<dbReference type="PROSITE" id="PS50994">
    <property type="entry name" value="INTEGRASE"/>
    <property type="match status" value="1"/>
</dbReference>
<dbReference type="InterPro" id="IPR036397">
    <property type="entry name" value="RNaseH_sf"/>
</dbReference>
<evidence type="ECO:0000256" key="2">
    <source>
        <dbReference type="ARBA" id="ARBA00022723"/>
    </source>
</evidence>
<evidence type="ECO:0000256" key="4">
    <source>
        <dbReference type="ARBA" id="ARBA00022801"/>
    </source>
</evidence>
<evidence type="ECO:0000256" key="5">
    <source>
        <dbReference type="SAM" id="MobiDB-lite"/>
    </source>
</evidence>
<dbReference type="InterPro" id="IPR012337">
    <property type="entry name" value="RNaseH-like_sf"/>
</dbReference>
<dbReference type="PANTHER" id="PTHR42648:SF28">
    <property type="entry name" value="TRANSPOSON-ENCODED PROTEIN WITH RIBONUCLEASE H-LIKE AND RETROVIRUS ZINC FINGER-LIKE DOMAINS"/>
    <property type="match status" value="1"/>
</dbReference>
<dbReference type="GO" id="GO:0006508">
    <property type="term" value="P:proteolysis"/>
    <property type="evidence" value="ECO:0007669"/>
    <property type="project" value="UniProtKB-KW"/>
</dbReference>
<dbReference type="InterPro" id="IPR001584">
    <property type="entry name" value="Integrase_cat-core"/>
</dbReference>
<dbReference type="PANTHER" id="PTHR42648">
    <property type="entry name" value="TRANSPOSASE, PUTATIVE-RELATED"/>
    <property type="match status" value="1"/>
</dbReference>
<evidence type="ECO:0000259" key="6">
    <source>
        <dbReference type="PROSITE" id="PS50994"/>
    </source>
</evidence>
<keyword evidence="1" id="KW-0645">Protease</keyword>
<protein>
    <recommendedName>
        <fullName evidence="6">Integrase catalytic domain-containing protein</fullName>
    </recommendedName>
</protein>
<proteinExistence type="predicted"/>
<dbReference type="Pfam" id="PF07727">
    <property type="entry name" value="RVT_2"/>
    <property type="match status" value="1"/>
</dbReference>
<keyword evidence="8" id="KW-1185">Reference proteome</keyword>
<name>A0AAQ3RJ91_VIGMU</name>
<reference evidence="7 8" key="1">
    <citation type="journal article" date="2023" name="Life. Sci Alliance">
        <title>Evolutionary insights into 3D genome organization and epigenetic landscape of Vigna mungo.</title>
        <authorList>
            <person name="Junaid A."/>
            <person name="Singh B."/>
            <person name="Bhatia S."/>
        </authorList>
    </citation>
    <scope>NUCLEOTIDE SEQUENCE [LARGE SCALE GENOMIC DNA]</scope>
    <source>
        <strain evidence="7">Urdbean</strain>
    </source>
</reference>
<dbReference type="InterPro" id="IPR054722">
    <property type="entry name" value="PolX-like_BBD"/>
</dbReference>
<dbReference type="InterPro" id="IPR043502">
    <property type="entry name" value="DNA/RNA_pol_sf"/>
</dbReference>
<evidence type="ECO:0000256" key="1">
    <source>
        <dbReference type="ARBA" id="ARBA00022670"/>
    </source>
</evidence>
<dbReference type="Gene3D" id="3.30.420.10">
    <property type="entry name" value="Ribonuclease H-like superfamily/Ribonuclease H"/>
    <property type="match status" value="1"/>
</dbReference>
<feature type="region of interest" description="Disordered" evidence="5">
    <location>
        <begin position="1092"/>
        <end position="1127"/>
    </location>
</feature>
<feature type="compositionally biased region" description="Basic and acidic residues" evidence="5">
    <location>
        <begin position="1215"/>
        <end position="1232"/>
    </location>
</feature>
<dbReference type="EMBL" id="CP144691">
    <property type="protein sequence ID" value="WVY93820.1"/>
    <property type="molecule type" value="Genomic_DNA"/>
</dbReference>
<evidence type="ECO:0000313" key="7">
    <source>
        <dbReference type="EMBL" id="WVY93820.1"/>
    </source>
</evidence>
<feature type="compositionally biased region" description="Basic residues" evidence="5">
    <location>
        <begin position="1205"/>
        <end position="1214"/>
    </location>
</feature>
<dbReference type="SUPFAM" id="SSF56672">
    <property type="entry name" value="DNA/RNA polymerases"/>
    <property type="match status" value="1"/>
</dbReference>
<dbReference type="CDD" id="cd09272">
    <property type="entry name" value="RNase_HI_RT_Ty1"/>
    <property type="match status" value="1"/>
</dbReference>
<dbReference type="GO" id="GO:0003676">
    <property type="term" value="F:nucleic acid binding"/>
    <property type="evidence" value="ECO:0007669"/>
    <property type="project" value="InterPro"/>
</dbReference>
<dbReference type="GO" id="GO:0015074">
    <property type="term" value="P:DNA integration"/>
    <property type="evidence" value="ECO:0007669"/>
    <property type="project" value="InterPro"/>
</dbReference>
<evidence type="ECO:0000313" key="8">
    <source>
        <dbReference type="Proteomes" id="UP001374535"/>
    </source>
</evidence>
<accession>A0AAQ3RJ91</accession>
<dbReference type="Pfam" id="PF25597">
    <property type="entry name" value="SH3_retrovirus"/>
    <property type="match status" value="1"/>
</dbReference>
<dbReference type="InterPro" id="IPR039537">
    <property type="entry name" value="Retrotran_Ty1/copia-like"/>
</dbReference>
<dbReference type="Proteomes" id="UP001374535">
    <property type="component" value="Chromosome 10"/>
</dbReference>
<keyword evidence="2" id="KW-0479">Metal-binding</keyword>
<dbReference type="Pfam" id="PF00665">
    <property type="entry name" value="rve"/>
    <property type="match status" value="1"/>
</dbReference>
<dbReference type="GO" id="GO:0004190">
    <property type="term" value="F:aspartic-type endopeptidase activity"/>
    <property type="evidence" value="ECO:0007669"/>
    <property type="project" value="UniProtKB-KW"/>
</dbReference>
<gene>
    <name evidence="7" type="ORF">V8G54_032908</name>
</gene>
<feature type="region of interest" description="Disordered" evidence="5">
    <location>
        <begin position="1198"/>
        <end position="1232"/>
    </location>
</feature>
<keyword evidence="4" id="KW-0378">Hydrolase</keyword>
<evidence type="ECO:0000256" key="3">
    <source>
        <dbReference type="ARBA" id="ARBA00022750"/>
    </source>
</evidence>
<dbReference type="InterPro" id="IPR025724">
    <property type="entry name" value="GAG-pre-integrase_dom"/>
</dbReference>
<dbReference type="Pfam" id="PF22936">
    <property type="entry name" value="Pol_BBD"/>
    <property type="match status" value="1"/>
</dbReference>
<dbReference type="GO" id="GO:0046872">
    <property type="term" value="F:metal ion binding"/>
    <property type="evidence" value="ECO:0007669"/>
    <property type="project" value="UniProtKB-KW"/>
</dbReference>
<dbReference type="InterPro" id="IPR057670">
    <property type="entry name" value="SH3_retrovirus"/>
</dbReference>
<dbReference type="InterPro" id="IPR013103">
    <property type="entry name" value="RVT_2"/>
</dbReference>
<feature type="compositionally biased region" description="Basic and acidic residues" evidence="5">
    <location>
        <begin position="1118"/>
        <end position="1127"/>
    </location>
</feature>
<dbReference type="SUPFAM" id="SSF53098">
    <property type="entry name" value="Ribonuclease H-like"/>
    <property type="match status" value="1"/>
</dbReference>
<organism evidence="7 8">
    <name type="scientific">Vigna mungo</name>
    <name type="common">Black gram</name>
    <name type="synonym">Phaseolus mungo</name>
    <dbReference type="NCBI Taxonomy" id="3915"/>
    <lineage>
        <taxon>Eukaryota</taxon>
        <taxon>Viridiplantae</taxon>
        <taxon>Streptophyta</taxon>
        <taxon>Embryophyta</taxon>
        <taxon>Tracheophyta</taxon>
        <taxon>Spermatophyta</taxon>
        <taxon>Magnoliopsida</taxon>
        <taxon>eudicotyledons</taxon>
        <taxon>Gunneridae</taxon>
        <taxon>Pentapetalae</taxon>
        <taxon>rosids</taxon>
        <taxon>fabids</taxon>
        <taxon>Fabales</taxon>
        <taxon>Fabaceae</taxon>
        <taxon>Papilionoideae</taxon>
        <taxon>50 kb inversion clade</taxon>
        <taxon>NPAAA clade</taxon>
        <taxon>indigoferoid/millettioid clade</taxon>
        <taxon>Phaseoleae</taxon>
        <taxon>Vigna</taxon>
    </lineage>
</organism>
<sequence length="1639" mass="185155">MKKECQKFKDWLEKKGNLFAFVCYESNLTSFNHNTWWIDSGSTIHVSNTLQGMENLRKPVGSEQRIYSGSKMSSHVEAIRTCNLVLSSGFVLCLEKTFYVPSFSKNLISISQLAPLGFSFNFTDSGFTLLNKSKVIGFGELCDGLYFIKLQNNAAYSSMHVSAGLKRCVMNEDSSVLWHRRLGHISIERIKRLVSEGVLSTLDFTDFETCVDCIKGKQTNKSKRGAKRSSNLLEIIHTDICCPDMDASSPKYFITFIDDYSRYMYLYLLRSKDEALDAFKVFKVEVELQCGKKIKIVRSDRGGEYYGRYTENGQAHGPFARFLQEHGIVAQYTMPGSPDQNGVVERRNRTLMDMVRSMRSNSKLPQFLWTEALKTAVYIVNRVPTKAVLKTPFELFKGWKPSLRHVRVWGCPSEVRIYNPQEKKLDPRTISGYFIGYAEKSKGYRFYCPNHNTRIVESRNAKFLENDLISGSDLNQDVDLEKDHYEAQTSQSNERLVVIHAPPVQKRIGQPIIEVPQTVENDDVDQVVDEEQQVNVEQPVEQQASHQDVETTLRRSTRIRRPAISSDYEVYLQESDYNIGAENDPETFSQAMNSKESNLWYDAMKDEMDSMASNKVWDLVQLPDGVKSIGCRWVFKTKKDSKGNIERHKARLVAKGFTQREGIDYKETFSPVSKKDSLRIIMALVAHFDFELHQMDVKTAFLNGDLEEEVYMKQPEGFSSKDSEHLVSSRQWYLKFDDVITSFGFEENIMDQCIYQKVSGSKICFLVLYVDDILLATNDKGMLYEVKQFLSKNFDMKDMGEASYVIGIKIHRERSQGILGLSQETYINKVLERFNMKNCSSSVAPIVKGDKLDLSQCPKNDLEREQMKNIPYASAVGSLMYAQVCTRPDIAFAVGVLGRYQSNPGVDHWKATKKVMRYLQGTKDFMLMYRRTANLEMIGYSDSDYAGCVDSRKSTSGYIFMLADGAVSWSSKKQTLTATSTMEVEFVSCFEASSHGVWLKSFISGLRVVDSIARPLKLYCDNSAAVFMAKNNKSGSRSKHIDIKYLAIRERVKEKKVVIEHVSTELMIADPLTKGMPPKNFKDHVTRMGLGSMMSREEKRNYAGAEQKNPKINPNKNTEAKAERGKLEYSDQINDYLDESFDDRCSNNHDKVPRLEQQQMQHGPSTTSLSQTTNNNLAQATSHKSGKDQGRNQEFYTLFEDEKTARKRERKKSPKINENERVGENERRPEKEAEFSIRKLEVEVICKCTLERELGREEVVICNGMVEVEMEKVVEGSRSGKEVKDTTLVVEGICSSRDDEEWEMVEEDFYNNKEVVEMGMGVEGICSNMEVVVMGMVVVVEVGSDSSKVVEGMVKVVGEIYSSMEEEGMVKVGVEIYSSMEGEERVMVEVEIYSSMEAYKPVRVEVGSGSSMEGEVRGMVVGESGSSMEEEVKGMVEVESGSSMEIGSSMEALAPVMVEVESGSSMEVEEREMEEVESGSSMGVVIGSSKEALALVMVEVLVMGEVEIGSSMEVLVLVMEEVESGSSMEVEALVMVEVETDNSKVVETYNNREVTSQVVVVTYKHKLVMVVVVICIRKLEREEEVSYNSMVLVKAYKASCHTNGLALRTTSYLSLDFTFNGVPSLSLVGMLKGESLGGA</sequence>
<dbReference type="Pfam" id="PF13976">
    <property type="entry name" value="gag_pre-integrs"/>
    <property type="match status" value="1"/>
</dbReference>
<keyword evidence="3" id="KW-0064">Aspartyl protease</keyword>
<feature type="domain" description="Integrase catalytic" evidence="6">
    <location>
        <begin position="228"/>
        <end position="400"/>
    </location>
</feature>